<dbReference type="Proteomes" id="UP000019184">
    <property type="component" value="Unassembled WGS sequence"/>
</dbReference>
<evidence type="ECO:0000256" key="4">
    <source>
        <dbReference type="SAM" id="Coils"/>
    </source>
</evidence>
<keyword evidence="9" id="KW-1185">Reference proteome</keyword>
<comment type="cofactor">
    <cofactor evidence="1">
        <name>Mg(2+)</name>
        <dbReference type="ChEBI" id="CHEBI:18420"/>
    </cofactor>
</comment>
<dbReference type="PROSITE" id="PS50112">
    <property type="entry name" value="PAS"/>
    <property type="match status" value="1"/>
</dbReference>
<dbReference type="GO" id="GO:0043709">
    <property type="term" value="P:cell adhesion involved in single-species biofilm formation"/>
    <property type="evidence" value="ECO:0007669"/>
    <property type="project" value="TreeGrafter"/>
</dbReference>
<dbReference type="NCBIfam" id="TIGR00254">
    <property type="entry name" value="GGDEF"/>
    <property type="match status" value="1"/>
</dbReference>
<feature type="domain" description="GGDEF" evidence="7">
    <location>
        <begin position="232"/>
        <end position="366"/>
    </location>
</feature>
<dbReference type="Pfam" id="PF13188">
    <property type="entry name" value="PAS_8"/>
    <property type="match status" value="1"/>
</dbReference>
<dbReference type="AlphaFoldDB" id="A0A7U7GFB8"/>
<feature type="domain" description="PAS" evidence="5">
    <location>
        <begin position="73"/>
        <end position="110"/>
    </location>
</feature>
<dbReference type="PANTHER" id="PTHR45138">
    <property type="entry name" value="REGULATORY COMPONENTS OF SENSORY TRANSDUCTION SYSTEM"/>
    <property type="match status" value="1"/>
</dbReference>
<dbReference type="SUPFAM" id="SSF55785">
    <property type="entry name" value="PYP-like sensor domain (PAS domain)"/>
    <property type="match status" value="1"/>
</dbReference>
<accession>A0A7U7GFB8</accession>
<name>A0A7U7GFB8_9GAMM</name>
<sequence length="367" mass="41287">MSAPETGLLDNEEQALAAAEGLVRAGPPGPGADAFADLTRQYARLLRHVRYLIKVSDRMQVELNHLNDRLRESEQKYRSLFENVSEGIFIAQLDGRFVDVNPALAQILGYKMPVEFLRAHAEDSLWPFLDETEKERFLGTLAEYGVATHLQLRMMRRDGVAIWVEINAHTCTDVRGPVMAVEGMLSDITERKRMLEELRYLATTDGLTGLYNRRHFLELCERELLRSRRYRSEIVLLMLDADHFKTVNDTYGHSVGDEALRLIARLCRSQLREVDIIGRLGGEEFAVLLPQTSLQAGYEAAERLRNAIAQTALPLGDGRMLRFTVSIGVCSCATQKVTVEELLKAADQALYAAKDQGRNQVALQPEG</sequence>
<dbReference type="EC" id="2.7.7.65" evidence="2"/>
<dbReference type="SMART" id="SM00267">
    <property type="entry name" value="GGDEF"/>
    <property type="match status" value="1"/>
</dbReference>
<dbReference type="PANTHER" id="PTHR45138:SF9">
    <property type="entry name" value="DIGUANYLATE CYCLASE DGCM-RELATED"/>
    <property type="match status" value="1"/>
</dbReference>
<evidence type="ECO:0000256" key="3">
    <source>
        <dbReference type="ARBA" id="ARBA00034247"/>
    </source>
</evidence>
<proteinExistence type="predicted"/>
<dbReference type="PROSITE" id="PS50113">
    <property type="entry name" value="PAC"/>
    <property type="match status" value="1"/>
</dbReference>
<dbReference type="InterPro" id="IPR000014">
    <property type="entry name" value="PAS"/>
</dbReference>
<evidence type="ECO:0000256" key="2">
    <source>
        <dbReference type="ARBA" id="ARBA00012528"/>
    </source>
</evidence>
<dbReference type="Pfam" id="PF00990">
    <property type="entry name" value="GGDEF"/>
    <property type="match status" value="1"/>
</dbReference>
<dbReference type="EMBL" id="CBTK010000290">
    <property type="protein sequence ID" value="CDH47069.1"/>
    <property type="molecule type" value="Genomic_DNA"/>
</dbReference>
<evidence type="ECO:0000313" key="8">
    <source>
        <dbReference type="EMBL" id="CDH47069.1"/>
    </source>
</evidence>
<evidence type="ECO:0000259" key="6">
    <source>
        <dbReference type="PROSITE" id="PS50113"/>
    </source>
</evidence>
<dbReference type="GO" id="GO:0052621">
    <property type="term" value="F:diguanylate cyclase activity"/>
    <property type="evidence" value="ECO:0007669"/>
    <property type="project" value="UniProtKB-EC"/>
</dbReference>
<dbReference type="GO" id="GO:1902201">
    <property type="term" value="P:negative regulation of bacterial-type flagellum-dependent cell motility"/>
    <property type="evidence" value="ECO:0007669"/>
    <property type="project" value="TreeGrafter"/>
</dbReference>
<gene>
    <name evidence="8" type="ORF">BN874_720013</name>
</gene>
<comment type="catalytic activity">
    <reaction evidence="3">
        <text>2 GTP = 3',3'-c-di-GMP + 2 diphosphate</text>
        <dbReference type="Rhea" id="RHEA:24898"/>
        <dbReference type="ChEBI" id="CHEBI:33019"/>
        <dbReference type="ChEBI" id="CHEBI:37565"/>
        <dbReference type="ChEBI" id="CHEBI:58805"/>
        <dbReference type="EC" id="2.7.7.65"/>
    </reaction>
</comment>
<evidence type="ECO:0000259" key="5">
    <source>
        <dbReference type="PROSITE" id="PS50112"/>
    </source>
</evidence>
<dbReference type="InterPro" id="IPR050469">
    <property type="entry name" value="Diguanylate_Cyclase"/>
</dbReference>
<dbReference type="InterPro" id="IPR043128">
    <property type="entry name" value="Rev_trsase/Diguanyl_cyclase"/>
</dbReference>
<dbReference type="NCBIfam" id="TIGR00229">
    <property type="entry name" value="sensory_box"/>
    <property type="match status" value="1"/>
</dbReference>
<keyword evidence="4" id="KW-0175">Coiled coil</keyword>
<dbReference type="OrthoDB" id="9812260at2"/>
<dbReference type="SUPFAM" id="SSF55073">
    <property type="entry name" value="Nucleotide cyclase"/>
    <property type="match status" value="1"/>
</dbReference>
<dbReference type="GO" id="GO:0005886">
    <property type="term" value="C:plasma membrane"/>
    <property type="evidence" value="ECO:0007669"/>
    <property type="project" value="TreeGrafter"/>
</dbReference>
<evidence type="ECO:0000259" key="7">
    <source>
        <dbReference type="PROSITE" id="PS50887"/>
    </source>
</evidence>
<dbReference type="CDD" id="cd01949">
    <property type="entry name" value="GGDEF"/>
    <property type="match status" value="1"/>
</dbReference>
<dbReference type="InterPro" id="IPR029787">
    <property type="entry name" value="Nucleotide_cyclase"/>
</dbReference>
<dbReference type="Gene3D" id="3.30.70.270">
    <property type="match status" value="1"/>
</dbReference>
<comment type="caution">
    <text evidence="8">The sequence shown here is derived from an EMBL/GenBank/DDBJ whole genome shotgun (WGS) entry which is preliminary data.</text>
</comment>
<dbReference type="InterPro" id="IPR000160">
    <property type="entry name" value="GGDEF_dom"/>
</dbReference>
<feature type="coiled-coil region" evidence="4">
    <location>
        <begin position="56"/>
        <end position="83"/>
    </location>
</feature>
<dbReference type="CDD" id="cd00130">
    <property type="entry name" value="PAS"/>
    <property type="match status" value="1"/>
</dbReference>
<reference evidence="8 9" key="1">
    <citation type="journal article" date="2014" name="ISME J.">
        <title>Candidatus Competibacter-lineage genomes retrieved from metagenomes reveal functional metabolic diversity.</title>
        <authorList>
            <person name="McIlroy S.J."/>
            <person name="Albertsen M."/>
            <person name="Andresen E.K."/>
            <person name="Saunders A.M."/>
            <person name="Kristiansen R."/>
            <person name="Stokholm-Bjerregaard M."/>
            <person name="Nielsen K.L."/>
            <person name="Nielsen P.H."/>
        </authorList>
    </citation>
    <scope>NUCLEOTIDE SEQUENCE [LARGE SCALE GENOMIC DNA]</scope>
    <source>
        <strain evidence="8 9">Run_B_J11</strain>
    </source>
</reference>
<feature type="domain" description="PAC" evidence="6">
    <location>
        <begin position="148"/>
        <end position="200"/>
    </location>
</feature>
<dbReference type="RefSeq" id="WP_051498053.1">
    <property type="nucleotide sequence ID" value="NZ_CBTK010000290.1"/>
</dbReference>
<evidence type="ECO:0000313" key="9">
    <source>
        <dbReference type="Proteomes" id="UP000019184"/>
    </source>
</evidence>
<dbReference type="PROSITE" id="PS50887">
    <property type="entry name" value="GGDEF"/>
    <property type="match status" value="1"/>
</dbReference>
<evidence type="ECO:0000256" key="1">
    <source>
        <dbReference type="ARBA" id="ARBA00001946"/>
    </source>
</evidence>
<organism evidence="8 9">
    <name type="scientific">Candidatus Contendobacter odensis Run_B_J11</name>
    <dbReference type="NCBI Taxonomy" id="1400861"/>
    <lineage>
        <taxon>Bacteria</taxon>
        <taxon>Pseudomonadati</taxon>
        <taxon>Pseudomonadota</taxon>
        <taxon>Gammaproteobacteria</taxon>
        <taxon>Candidatus Competibacteraceae</taxon>
        <taxon>Candidatus Contendibacter</taxon>
    </lineage>
</organism>
<dbReference type="InterPro" id="IPR000700">
    <property type="entry name" value="PAS-assoc_C"/>
</dbReference>
<dbReference type="SMART" id="SM00091">
    <property type="entry name" value="PAS"/>
    <property type="match status" value="1"/>
</dbReference>
<dbReference type="InterPro" id="IPR035965">
    <property type="entry name" value="PAS-like_dom_sf"/>
</dbReference>
<dbReference type="Gene3D" id="3.30.450.20">
    <property type="entry name" value="PAS domain"/>
    <property type="match status" value="1"/>
</dbReference>
<protein>
    <recommendedName>
        <fullName evidence="2">diguanylate cyclase</fullName>
        <ecNumber evidence="2">2.7.7.65</ecNumber>
    </recommendedName>
</protein>
<dbReference type="FunFam" id="3.30.70.270:FF:000001">
    <property type="entry name" value="Diguanylate cyclase domain protein"/>
    <property type="match status" value="1"/>
</dbReference>